<sequence length="375" mass="41113">MLNCSSYTDCQGNVTGNETVEFEPSDDRLSFAFSVVLTVMLALVVFSLGCTVEVGKLWFHLRRPWGIIVGIVCQFGLMPLIAYLLSVGFSVKPAQAVAVLIMGCCPGGIISNIVTYWIDGDMDLSIVMTSCSTVLGMGMMPLCLYIYTQTWVQKGSIKIPYLNIGVTLVTLIAPVSCGVFVNYKWPRLAKIILKVGSAAGCLLIMVVGTASAVLYKGSWNTDTSVLIIGIIYPMIGYTSGFLLAVSVRQPWQRCRTIAMETGAQNVQICSTVLQLSFPPQQLVLMFTFPIIYGSFQLLDGLVIVAVYQIYKRIFQNNSEDKPTLEAAAMKDSSLNGLHGERNIAFENEQGAWNNSNQESEHNQTGEEKTLENTQV</sequence>
<evidence type="ECO:0000256" key="14">
    <source>
        <dbReference type="SAM" id="Phobius"/>
    </source>
</evidence>
<keyword evidence="4 14" id="KW-0812">Transmembrane</keyword>
<evidence type="ECO:0000256" key="1">
    <source>
        <dbReference type="ARBA" id="ARBA00004141"/>
    </source>
</evidence>
<organism evidence="15 17">
    <name type="scientific">Acipenser oxyrinchus oxyrinchus</name>
    <dbReference type="NCBI Taxonomy" id="40147"/>
    <lineage>
        <taxon>Eukaryota</taxon>
        <taxon>Metazoa</taxon>
        <taxon>Chordata</taxon>
        <taxon>Craniata</taxon>
        <taxon>Vertebrata</taxon>
        <taxon>Euteleostomi</taxon>
        <taxon>Actinopterygii</taxon>
        <taxon>Chondrostei</taxon>
        <taxon>Acipenseriformes</taxon>
        <taxon>Acipenseridae</taxon>
        <taxon>Acipenser</taxon>
    </lineage>
</organism>
<keyword evidence="7" id="KW-0915">Sodium</keyword>
<dbReference type="EMBL" id="JAGXEW010000002">
    <property type="protein sequence ID" value="KAK1174409.1"/>
    <property type="molecule type" value="Genomic_DNA"/>
</dbReference>
<dbReference type="AlphaFoldDB" id="A0AAD8GHN2"/>
<evidence type="ECO:0000256" key="12">
    <source>
        <dbReference type="ARBA" id="ARBA00023201"/>
    </source>
</evidence>
<gene>
    <name evidence="15" type="primary">SLC10A6</name>
    <name evidence="16" type="ORF">AOXY_G1231</name>
    <name evidence="15" type="ORF">AOXY_G1899</name>
</gene>
<evidence type="ECO:0000256" key="2">
    <source>
        <dbReference type="ARBA" id="ARBA00006528"/>
    </source>
</evidence>
<name>A0AAD8GHN2_ACIOX</name>
<dbReference type="GO" id="GO:0016020">
    <property type="term" value="C:membrane"/>
    <property type="evidence" value="ECO:0007669"/>
    <property type="project" value="UniProtKB-SubCell"/>
</dbReference>
<proteinExistence type="inferred from homology"/>
<feature type="transmembrane region" description="Helical" evidence="14">
    <location>
        <begin position="195"/>
        <end position="214"/>
    </location>
</feature>
<feature type="transmembrane region" description="Helical" evidence="14">
    <location>
        <begin position="125"/>
        <end position="147"/>
    </location>
</feature>
<dbReference type="Gene3D" id="1.20.1530.20">
    <property type="match status" value="1"/>
</dbReference>
<dbReference type="GO" id="GO:0008508">
    <property type="term" value="F:bile acid:sodium symporter activity"/>
    <property type="evidence" value="ECO:0007669"/>
    <property type="project" value="TreeGrafter"/>
</dbReference>
<comment type="similarity">
    <text evidence="2">Belongs to the bile acid:sodium symporter (BASS) (TC 2.A.28) family.</text>
</comment>
<keyword evidence="6 14" id="KW-1133">Transmembrane helix</keyword>
<keyword evidence="12" id="KW-0739">Sodium transport</keyword>
<feature type="transmembrane region" description="Helical" evidence="14">
    <location>
        <begin position="226"/>
        <end position="245"/>
    </location>
</feature>
<reference evidence="15" key="1">
    <citation type="submission" date="2022-02" db="EMBL/GenBank/DDBJ databases">
        <title>Atlantic sturgeon de novo genome assembly.</title>
        <authorList>
            <person name="Stock M."/>
            <person name="Klopp C."/>
            <person name="Guiguen Y."/>
            <person name="Cabau C."/>
            <person name="Parinello H."/>
            <person name="Santidrian Yebra-Pimentel E."/>
            <person name="Kuhl H."/>
            <person name="Dirks R.P."/>
            <person name="Guessner J."/>
            <person name="Wuertz S."/>
            <person name="Du K."/>
            <person name="Schartl M."/>
        </authorList>
    </citation>
    <scope>NUCLEOTIDE SEQUENCE</scope>
    <source>
        <strain evidence="15">STURGEONOMICS-FGT-2020</strain>
        <tissue evidence="15">Whole blood</tissue>
    </source>
</reference>
<evidence type="ECO:0000256" key="5">
    <source>
        <dbReference type="ARBA" id="ARBA00022847"/>
    </source>
</evidence>
<evidence type="ECO:0000313" key="15">
    <source>
        <dbReference type="EMBL" id="KAK1174409.1"/>
    </source>
</evidence>
<comment type="caution">
    <text evidence="15">The sequence shown here is derived from an EMBL/GenBank/DDBJ whole genome shotgun (WGS) entry which is preliminary data.</text>
</comment>
<evidence type="ECO:0000256" key="6">
    <source>
        <dbReference type="ARBA" id="ARBA00022989"/>
    </source>
</evidence>
<feature type="transmembrane region" description="Helical" evidence="14">
    <location>
        <begin position="159"/>
        <end position="183"/>
    </location>
</feature>
<keyword evidence="9" id="KW-0406">Ion transport</keyword>
<keyword evidence="8" id="KW-0445">Lipid transport</keyword>
<evidence type="ECO:0000256" key="10">
    <source>
        <dbReference type="ARBA" id="ARBA00023136"/>
    </source>
</evidence>
<accession>A0AAD8GHN2</accession>
<keyword evidence="10 14" id="KW-0472">Membrane</keyword>
<evidence type="ECO:0000313" key="16">
    <source>
        <dbReference type="EMBL" id="KAK1176363.1"/>
    </source>
</evidence>
<evidence type="ECO:0000256" key="11">
    <source>
        <dbReference type="ARBA" id="ARBA00023180"/>
    </source>
</evidence>
<dbReference type="Pfam" id="PF01758">
    <property type="entry name" value="SBF"/>
    <property type="match status" value="1"/>
</dbReference>
<feature type="region of interest" description="Disordered" evidence="13">
    <location>
        <begin position="350"/>
        <end position="375"/>
    </location>
</feature>
<dbReference type="FunFam" id="1.20.1530.20:FF:000010">
    <property type="entry name" value="Solute carrier family 10 member 6"/>
    <property type="match status" value="1"/>
</dbReference>
<evidence type="ECO:0000256" key="8">
    <source>
        <dbReference type="ARBA" id="ARBA00023055"/>
    </source>
</evidence>
<feature type="compositionally biased region" description="Basic and acidic residues" evidence="13">
    <location>
        <begin position="358"/>
        <end position="375"/>
    </location>
</feature>
<evidence type="ECO:0000256" key="3">
    <source>
        <dbReference type="ARBA" id="ARBA00022448"/>
    </source>
</evidence>
<keyword evidence="17" id="KW-1185">Reference proteome</keyword>
<dbReference type="InterPro" id="IPR004710">
    <property type="entry name" value="Bilac:Na_transpt"/>
</dbReference>
<dbReference type="PANTHER" id="PTHR10361:SF55">
    <property type="entry name" value="SODIUM-DEPENDENT ORGANIC ANION TRANSPORTER"/>
    <property type="match status" value="1"/>
</dbReference>
<comment type="subcellular location">
    <subcellularLocation>
        <location evidence="1">Membrane</location>
        <topology evidence="1">Multi-pass membrane protein</topology>
    </subcellularLocation>
</comment>
<keyword evidence="3" id="KW-0813">Transport</keyword>
<protein>
    <submittedName>
        <fullName evidence="15">Solute carrier family 10 member 6-like isoform X1</fullName>
    </submittedName>
</protein>
<feature type="transmembrane region" description="Helical" evidence="14">
    <location>
        <begin position="31"/>
        <end position="52"/>
    </location>
</feature>
<evidence type="ECO:0000313" key="17">
    <source>
        <dbReference type="Proteomes" id="UP001230051"/>
    </source>
</evidence>
<dbReference type="InterPro" id="IPR038770">
    <property type="entry name" value="Na+/solute_symporter_sf"/>
</dbReference>
<dbReference type="Proteomes" id="UP001230051">
    <property type="component" value="Unassembled WGS sequence"/>
</dbReference>
<evidence type="ECO:0000256" key="4">
    <source>
        <dbReference type="ARBA" id="ARBA00022692"/>
    </source>
</evidence>
<dbReference type="EMBL" id="JAGXEW010000001">
    <property type="protein sequence ID" value="KAK1176363.1"/>
    <property type="molecule type" value="Genomic_DNA"/>
</dbReference>
<evidence type="ECO:0000256" key="13">
    <source>
        <dbReference type="SAM" id="MobiDB-lite"/>
    </source>
</evidence>
<dbReference type="PANTHER" id="PTHR10361">
    <property type="entry name" value="SODIUM-BILE ACID COTRANSPORTER"/>
    <property type="match status" value="1"/>
</dbReference>
<dbReference type="NCBIfam" id="TIGR00841">
    <property type="entry name" value="bass"/>
    <property type="match status" value="1"/>
</dbReference>
<keyword evidence="11" id="KW-0325">Glycoprotein</keyword>
<dbReference type="InterPro" id="IPR002657">
    <property type="entry name" value="BilAc:Na_symport/Acr3"/>
</dbReference>
<feature type="transmembrane region" description="Helical" evidence="14">
    <location>
        <begin position="282"/>
        <end position="310"/>
    </location>
</feature>
<evidence type="ECO:0000256" key="9">
    <source>
        <dbReference type="ARBA" id="ARBA00023065"/>
    </source>
</evidence>
<feature type="transmembrane region" description="Helical" evidence="14">
    <location>
        <begin position="64"/>
        <end position="85"/>
    </location>
</feature>
<feature type="transmembrane region" description="Helical" evidence="14">
    <location>
        <begin position="97"/>
        <end position="118"/>
    </location>
</feature>
<evidence type="ECO:0000256" key="7">
    <source>
        <dbReference type="ARBA" id="ARBA00023053"/>
    </source>
</evidence>
<keyword evidence="5" id="KW-0769">Symport</keyword>